<protein>
    <submittedName>
        <fullName evidence="5">FSH1 domain-containing protein</fullName>
    </submittedName>
</protein>
<keyword evidence="2" id="KW-0378">Hydrolase</keyword>
<dbReference type="STRING" id="6183.A0A3Q0KGF5"/>
<reference evidence="4" key="1">
    <citation type="journal article" date="2012" name="PLoS Negl. Trop. Dis.">
        <title>A systematically improved high quality genome and transcriptome of the human blood fluke Schistosoma mansoni.</title>
        <authorList>
            <person name="Protasio A.V."/>
            <person name="Tsai I.J."/>
            <person name="Babbage A."/>
            <person name="Nichol S."/>
            <person name="Hunt M."/>
            <person name="Aslett M.A."/>
            <person name="De Silva N."/>
            <person name="Velarde G.S."/>
            <person name="Anderson T.J."/>
            <person name="Clark R.C."/>
            <person name="Davidson C."/>
            <person name="Dillon G.P."/>
            <person name="Holroyd N.E."/>
            <person name="LoVerde P.T."/>
            <person name="Lloyd C."/>
            <person name="McQuillan J."/>
            <person name="Oliveira G."/>
            <person name="Otto T.D."/>
            <person name="Parker-Manuel S.J."/>
            <person name="Quail M.A."/>
            <person name="Wilson R.A."/>
            <person name="Zerlotini A."/>
            <person name="Dunne D.W."/>
            <person name="Berriman M."/>
        </authorList>
    </citation>
    <scope>NUCLEOTIDE SEQUENCE [LARGE SCALE GENOMIC DNA]</scope>
    <source>
        <strain evidence="4">Puerto Rican</strain>
    </source>
</reference>
<name>A0A3Q0KGF5_SCHMA</name>
<dbReference type="GO" id="GO:0005634">
    <property type="term" value="C:nucleus"/>
    <property type="evidence" value="ECO:0007669"/>
    <property type="project" value="TreeGrafter"/>
</dbReference>
<dbReference type="InterPro" id="IPR005645">
    <property type="entry name" value="FSH-like_dom"/>
</dbReference>
<dbReference type="InterPro" id="IPR050593">
    <property type="entry name" value="LovG"/>
</dbReference>
<sequence length="233" mass="26541">MPPLKVLCLHGYRQNSDVFREKTGGFRKSLKKFCEFKFMSAPNIINCSSNGCAWWFSKPMEFSAQESSAYDAGFRESLLAVKKHIKEEGPFDGMFGFSQGAAFLLLLQIMMEHKLDDFSDYDMEPIKFTILVAPFISRCLLHQAIYVHKTSIPSLVIYGETDFVIPREMSEETLNVFVSKPKVLVHDGGHYIPTHADAKKIYADIVSQFIEKQIQLPEFSSHHPVPETSFSID</sequence>
<dbReference type="PANTHER" id="PTHR48070:SF6">
    <property type="entry name" value="ESTERASE OVCA2"/>
    <property type="match status" value="1"/>
</dbReference>
<organism evidence="4 5">
    <name type="scientific">Schistosoma mansoni</name>
    <name type="common">Blood fluke</name>
    <dbReference type="NCBI Taxonomy" id="6183"/>
    <lineage>
        <taxon>Eukaryota</taxon>
        <taxon>Metazoa</taxon>
        <taxon>Spiralia</taxon>
        <taxon>Lophotrochozoa</taxon>
        <taxon>Platyhelminthes</taxon>
        <taxon>Trematoda</taxon>
        <taxon>Digenea</taxon>
        <taxon>Strigeidida</taxon>
        <taxon>Schistosomatoidea</taxon>
        <taxon>Schistosomatidae</taxon>
        <taxon>Schistosoma</taxon>
    </lineage>
</organism>
<dbReference type="Gene3D" id="3.40.50.1820">
    <property type="entry name" value="alpha/beta hydrolase"/>
    <property type="match status" value="1"/>
</dbReference>
<dbReference type="SUPFAM" id="SSF53474">
    <property type="entry name" value="alpha/beta-Hydrolases"/>
    <property type="match status" value="1"/>
</dbReference>
<dbReference type="FunCoup" id="A0A3Q0KGF5">
    <property type="interactions" value="1212"/>
</dbReference>
<dbReference type="InParanoid" id="A0A3Q0KGF5"/>
<dbReference type="WBParaSite" id="Smp_058880.1">
    <property type="protein sequence ID" value="Smp_058880.1"/>
    <property type="gene ID" value="Smp_058880"/>
</dbReference>
<dbReference type="Proteomes" id="UP000008854">
    <property type="component" value="Unassembled WGS sequence"/>
</dbReference>
<evidence type="ECO:0000256" key="1">
    <source>
        <dbReference type="ARBA" id="ARBA00005863"/>
    </source>
</evidence>
<dbReference type="GO" id="GO:0005737">
    <property type="term" value="C:cytoplasm"/>
    <property type="evidence" value="ECO:0007669"/>
    <property type="project" value="TreeGrafter"/>
</dbReference>
<evidence type="ECO:0000313" key="4">
    <source>
        <dbReference type="Proteomes" id="UP000008854"/>
    </source>
</evidence>
<accession>A0A3Q0KGF5</accession>
<dbReference type="Pfam" id="PF03959">
    <property type="entry name" value="FSH1"/>
    <property type="match status" value="1"/>
</dbReference>
<evidence type="ECO:0000313" key="5">
    <source>
        <dbReference type="WBParaSite" id="Smp_058880.1"/>
    </source>
</evidence>
<dbReference type="GO" id="GO:0016787">
    <property type="term" value="F:hydrolase activity"/>
    <property type="evidence" value="ECO:0007669"/>
    <property type="project" value="UniProtKB-KW"/>
</dbReference>
<dbReference type="ExpressionAtlas" id="A0A3Q0KGF5">
    <property type="expression patterns" value="baseline"/>
</dbReference>
<dbReference type="PANTHER" id="PTHR48070">
    <property type="entry name" value="ESTERASE OVCA2"/>
    <property type="match status" value="1"/>
</dbReference>
<keyword evidence="4" id="KW-1185">Reference proteome</keyword>
<dbReference type="GO" id="GO:0032526">
    <property type="term" value="P:response to retinoic acid"/>
    <property type="evidence" value="ECO:0007669"/>
    <property type="project" value="TreeGrafter"/>
</dbReference>
<proteinExistence type="inferred from homology"/>
<comment type="similarity">
    <text evidence="1">Belongs to the LovG family.</text>
</comment>
<evidence type="ECO:0000259" key="3">
    <source>
        <dbReference type="Pfam" id="PF03959"/>
    </source>
</evidence>
<evidence type="ECO:0000256" key="2">
    <source>
        <dbReference type="ARBA" id="ARBA00022801"/>
    </source>
</evidence>
<feature type="domain" description="Serine hydrolase" evidence="3">
    <location>
        <begin position="3"/>
        <end position="199"/>
    </location>
</feature>
<dbReference type="AlphaFoldDB" id="A0A3Q0KGF5"/>
<reference evidence="5" key="2">
    <citation type="submission" date="2018-12" db="UniProtKB">
        <authorList>
            <consortium name="WormBaseParasite"/>
        </authorList>
    </citation>
    <scope>IDENTIFICATION</scope>
    <source>
        <strain evidence="5">Puerto Rican</strain>
    </source>
</reference>
<dbReference type="InterPro" id="IPR029058">
    <property type="entry name" value="AB_hydrolase_fold"/>
</dbReference>